<evidence type="ECO:0000256" key="9">
    <source>
        <dbReference type="SAM" id="MobiDB-lite"/>
    </source>
</evidence>
<dbReference type="InterPro" id="IPR045053">
    <property type="entry name" value="MAN-like"/>
</dbReference>
<dbReference type="GO" id="GO:0005576">
    <property type="term" value="C:extracellular region"/>
    <property type="evidence" value="ECO:0007669"/>
    <property type="project" value="UniProtKB-SubCell"/>
</dbReference>
<dbReference type="EMBL" id="KK100666">
    <property type="protein sequence ID" value="KIZ04430.1"/>
    <property type="molecule type" value="Genomic_DNA"/>
</dbReference>
<dbReference type="Proteomes" id="UP000054498">
    <property type="component" value="Unassembled WGS sequence"/>
</dbReference>
<evidence type="ECO:0000256" key="1">
    <source>
        <dbReference type="ARBA" id="ARBA00001678"/>
    </source>
</evidence>
<feature type="chain" id="PRO_5002264949" description="mannan endo-1,4-beta-mannosidase" evidence="10">
    <location>
        <begin position="20"/>
        <end position="506"/>
    </location>
</feature>
<accession>A0A0D2MP09</accession>
<dbReference type="AlphaFoldDB" id="A0A0D2MP09"/>
<organism evidence="12 13">
    <name type="scientific">Monoraphidium neglectum</name>
    <dbReference type="NCBI Taxonomy" id="145388"/>
    <lineage>
        <taxon>Eukaryota</taxon>
        <taxon>Viridiplantae</taxon>
        <taxon>Chlorophyta</taxon>
        <taxon>core chlorophytes</taxon>
        <taxon>Chlorophyceae</taxon>
        <taxon>CS clade</taxon>
        <taxon>Sphaeropleales</taxon>
        <taxon>Selenastraceae</taxon>
        <taxon>Monoraphidium</taxon>
    </lineage>
</organism>
<evidence type="ECO:0000256" key="2">
    <source>
        <dbReference type="ARBA" id="ARBA00004613"/>
    </source>
</evidence>
<dbReference type="PANTHER" id="PTHR31451:SF39">
    <property type="entry name" value="MANNAN ENDO-1,4-BETA-MANNOSIDASE 1"/>
    <property type="match status" value="1"/>
</dbReference>
<dbReference type="Pfam" id="PF26410">
    <property type="entry name" value="GH5_mannosidase"/>
    <property type="match status" value="1"/>
</dbReference>
<dbReference type="STRING" id="145388.A0A0D2MP09"/>
<evidence type="ECO:0000256" key="6">
    <source>
        <dbReference type="ARBA" id="ARBA00022729"/>
    </source>
</evidence>
<keyword evidence="6 10" id="KW-0732">Signal</keyword>
<dbReference type="SUPFAM" id="SSF51445">
    <property type="entry name" value="(Trans)glycosidases"/>
    <property type="match status" value="1"/>
</dbReference>
<evidence type="ECO:0000256" key="5">
    <source>
        <dbReference type="ARBA" id="ARBA00022525"/>
    </source>
</evidence>
<reference evidence="12 13" key="1">
    <citation type="journal article" date="2013" name="BMC Genomics">
        <title>Reconstruction of the lipid metabolism for the microalga Monoraphidium neglectum from its genome sequence reveals characteristics suitable for biofuel production.</title>
        <authorList>
            <person name="Bogen C."/>
            <person name="Al-Dilaimi A."/>
            <person name="Albersmeier A."/>
            <person name="Wichmann J."/>
            <person name="Grundmann M."/>
            <person name="Rupp O."/>
            <person name="Lauersen K.J."/>
            <person name="Blifernez-Klassen O."/>
            <person name="Kalinowski J."/>
            <person name="Goesmann A."/>
            <person name="Mussgnug J.H."/>
            <person name="Kruse O."/>
        </authorList>
    </citation>
    <scope>NUCLEOTIDE SEQUENCE [LARGE SCALE GENOMIC DNA]</scope>
    <source>
        <strain evidence="12 13">SAG 48.87</strain>
    </source>
</reference>
<dbReference type="GeneID" id="25736408"/>
<dbReference type="RefSeq" id="XP_013903449.1">
    <property type="nucleotide sequence ID" value="XM_014047995.1"/>
</dbReference>
<evidence type="ECO:0000256" key="3">
    <source>
        <dbReference type="ARBA" id="ARBA00005641"/>
    </source>
</evidence>
<dbReference type="OrthoDB" id="406631at2759"/>
<dbReference type="EC" id="3.2.1.78" evidence="4"/>
<dbReference type="PANTHER" id="PTHR31451">
    <property type="match status" value="1"/>
</dbReference>
<evidence type="ECO:0000313" key="12">
    <source>
        <dbReference type="EMBL" id="KIZ04430.1"/>
    </source>
</evidence>
<dbReference type="KEGG" id="mng:MNEG_3530"/>
<evidence type="ECO:0000256" key="10">
    <source>
        <dbReference type="SAM" id="SignalP"/>
    </source>
</evidence>
<keyword evidence="5" id="KW-0964">Secreted</keyword>
<keyword evidence="8 12" id="KW-0326">Glycosidase</keyword>
<dbReference type="InterPro" id="IPR017853">
    <property type="entry name" value="GH"/>
</dbReference>
<dbReference type="GO" id="GO:0016985">
    <property type="term" value="F:mannan endo-1,4-beta-mannosidase activity"/>
    <property type="evidence" value="ECO:0007669"/>
    <property type="project" value="UniProtKB-EC"/>
</dbReference>
<evidence type="ECO:0000256" key="7">
    <source>
        <dbReference type="ARBA" id="ARBA00022801"/>
    </source>
</evidence>
<protein>
    <recommendedName>
        <fullName evidence="4">mannan endo-1,4-beta-mannosidase</fullName>
        <ecNumber evidence="4">3.2.1.78</ecNumber>
    </recommendedName>
</protein>
<evidence type="ECO:0000256" key="8">
    <source>
        <dbReference type="ARBA" id="ARBA00023295"/>
    </source>
</evidence>
<proteinExistence type="inferred from homology"/>
<sequence length="506" mass="54007">MALSLSSFIIIVMIGRAAAYEYCVGANAYWMPSAATAGDTGSVDVVLDSLQRIGARLVRTWAFNHNMPAAPGSYSESELRGLDYVVQGAERRGMRVILALGNFWAAYKGPEDWMAWARGGPGGANSSWTGDVVDFYRDPSVRQLYKDHVAFMLGRTNTLSGRTYSSDPTVYGFDVINEPRCPGCAPGDLAAHLDWLSDVTSFTRGLVKSGALVLAGTEGFFSPEASGHLLSENPGAGAGCEGEDVMQISQLGAVGAMTTHMYWRQMEQMAVLGWRKPTFDEFLPYLDRKLQLYNDLAAGMGKPLIVEEYGTTQRFFDEEQRKVTFAIVLSRLVQSKREGKGFVAALFWNAAQPGTASTDGYDVQVTKSPSGVTIGLGNAPPPPSSAGPAGAVSPQPPLSPSAQYRRLLLRAADDGALSLQDLPGSAGSSSPEGVARRLSQGVVTSSEDELDAFRRGPARAACANAAASDWSFIEPPQTVDVAAWRARVAPVDVVDIIAEAAALLAM</sequence>
<dbReference type="Gene3D" id="3.20.20.80">
    <property type="entry name" value="Glycosidases"/>
    <property type="match status" value="1"/>
</dbReference>
<feature type="region of interest" description="Disordered" evidence="9">
    <location>
        <begin position="420"/>
        <end position="442"/>
    </location>
</feature>
<comment type="subcellular location">
    <subcellularLocation>
        <location evidence="2">Secreted</location>
    </subcellularLocation>
</comment>
<feature type="region of interest" description="Disordered" evidence="9">
    <location>
        <begin position="372"/>
        <end position="397"/>
    </location>
</feature>
<feature type="signal peptide" evidence="10">
    <location>
        <begin position="1"/>
        <end position="19"/>
    </location>
</feature>
<gene>
    <name evidence="12" type="ORF">MNEG_3530</name>
</gene>
<evidence type="ECO:0000256" key="4">
    <source>
        <dbReference type="ARBA" id="ARBA00012706"/>
    </source>
</evidence>
<comment type="catalytic activity">
    <reaction evidence="1">
        <text>Random hydrolysis of (1-&gt;4)-beta-D-mannosidic linkages in mannans, galactomannans and glucomannans.</text>
        <dbReference type="EC" id="3.2.1.78"/>
    </reaction>
</comment>
<keyword evidence="13" id="KW-1185">Reference proteome</keyword>
<dbReference type="InterPro" id="IPR001547">
    <property type="entry name" value="Glyco_hydro_5"/>
</dbReference>
<evidence type="ECO:0000313" key="13">
    <source>
        <dbReference type="Proteomes" id="UP000054498"/>
    </source>
</evidence>
<comment type="similarity">
    <text evidence="3">Belongs to the glycosyl hydrolase 5 (cellulase A) family.</text>
</comment>
<name>A0A0D2MP09_9CHLO</name>
<feature type="domain" description="Glycoside hydrolase family 5" evidence="11">
    <location>
        <begin position="62"/>
        <end position="349"/>
    </location>
</feature>
<keyword evidence="7 12" id="KW-0378">Hydrolase</keyword>
<evidence type="ECO:0000259" key="11">
    <source>
        <dbReference type="Pfam" id="PF26410"/>
    </source>
</evidence>